<dbReference type="EMBL" id="JACIFV010000028">
    <property type="protein sequence ID" value="MBB4195290.1"/>
    <property type="molecule type" value="Genomic_DNA"/>
</dbReference>
<dbReference type="InterPro" id="IPR018060">
    <property type="entry name" value="HTH_AraC"/>
</dbReference>
<dbReference type="Proteomes" id="UP000524492">
    <property type="component" value="Unassembled WGS sequence"/>
</dbReference>
<dbReference type="InterPro" id="IPR029063">
    <property type="entry name" value="SAM-dependent_MTases_sf"/>
</dbReference>
<dbReference type="RefSeq" id="WP_184459759.1">
    <property type="nucleotide sequence ID" value="NZ_JACIFV010000028.1"/>
</dbReference>
<dbReference type="GO" id="GO:0008168">
    <property type="term" value="F:methyltransferase activity"/>
    <property type="evidence" value="ECO:0007669"/>
    <property type="project" value="UniProtKB-KW"/>
</dbReference>
<evidence type="ECO:0000259" key="1">
    <source>
        <dbReference type="PROSITE" id="PS01124"/>
    </source>
</evidence>
<dbReference type="PROSITE" id="PS01124">
    <property type="entry name" value="HTH_ARAC_FAMILY_2"/>
    <property type="match status" value="1"/>
</dbReference>
<dbReference type="Gene3D" id="3.40.50.150">
    <property type="entry name" value="Vaccinia Virus protein VP39"/>
    <property type="match status" value="1"/>
</dbReference>
<organism evidence="2 3">
    <name type="scientific">Rhizobium aethiopicum</name>
    <dbReference type="NCBI Taxonomy" id="1138170"/>
    <lineage>
        <taxon>Bacteria</taxon>
        <taxon>Pseudomonadati</taxon>
        <taxon>Pseudomonadota</taxon>
        <taxon>Alphaproteobacteria</taxon>
        <taxon>Hyphomicrobiales</taxon>
        <taxon>Rhizobiaceae</taxon>
        <taxon>Rhizobium/Agrobacterium group</taxon>
        <taxon>Rhizobium</taxon>
    </lineage>
</organism>
<comment type="caution">
    <text evidence="2">The sequence shown here is derived from an EMBL/GenBank/DDBJ whole genome shotgun (WGS) entry which is preliminary data.</text>
</comment>
<name>A0A7W6QCX9_9HYPH</name>
<feature type="domain" description="HTH araC/xylS-type" evidence="1">
    <location>
        <begin position="1"/>
        <end position="39"/>
    </location>
</feature>
<evidence type="ECO:0000313" key="2">
    <source>
        <dbReference type="EMBL" id="MBB4195290.1"/>
    </source>
</evidence>
<keyword evidence="2" id="KW-0489">Methyltransferase</keyword>
<sequence>MALGTLRNVAHKFGLTNSAKFERLILEDRAAAPEEYRLADKVLAAFHSGGGLAPKMQAYKLVSLNRLLEAEKPASILELGSGSSTVIFARYAAQNNAKFVTIDESKEWLRNTMSMLTAFGVSNFVTPYVRSKHIDVEKKTASYVERPPIDADFVLVDGPALELNGKTYIDAVCTDVFDMLPRPKTILVDIRRPTVEWMAKEISSTQYRFTQSNILSRSPKKNFNYFSIFNRV</sequence>
<dbReference type="GO" id="GO:0003700">
    <property type="term" value="F:DNA-binding transcription factor activity"/>
    <property type="evidence" value="ECO:0007669"/>
    <property type="project" value="InterPro"/>
</dbReference>
<dbReference type="GO" id="GO:0032259">
    <property type="term" value="P:methylation"/>
    <property type="evidence" value="ECO:0007669"/>
    <property type="project" value="UniProtKB-KW"/>
</dbReference>
<protein>
    <submittedName>
        <fullName evidence="2">Precorrin-6B methylase 2</fullName>
    </submittedName>
</protein>
<dbReference type="SUPFAM" id="SSF53335">
    <property type="entry name" value="S-adenosyl-L-methionine-dependent methyltransferases"/>
    <property type="match status" value="1"/>
</dbReference>
<proteinExistence type="predicted"/>
<accession>A0A7W6QCX9</accession>
<dbReference type="GO" id="GO:0043565">
    <property type="term" value="F:sequence-specific DNA binding"/>
    <property type="evidence" value="ECO:0007669"/>
    <property type="project" value="InterPro"/>
</dbReference>
<keyword evidence="3" id="KW-1185">Reference proteome</keyword>
<gene>
    <name evidence="2" type="ORF">GGD53_005480</name>
</gene>
<dbReference type="AlphaFoldDB" id="A0A7W6QCX9"/>
<reference evidence="2 3" key="1">
    <citation type="submission" date="2020-08" db="EMBL/GenBank/DDBJ databases">
        <title>Genomic Encyclopedia of Type Strains, Phase IV (KMG-V): Genome sequencing to study the core and pangenomes of soil and plant-associated prokaryotes.</title>
        <authorList>
            <person name="Whitman W."/>
        </authorList>
    </citation>
    <scope>NUCLEOTIDE SEQUENCE [LARGE SCALE GENOMIC DNA]</scope>
    <source>
        <strain evidence="2 3">SEMIA 4074</strain>
    </source>
</reference>
<evidence type="ECO:0000313" key="3">
    <source>
        <dbReference type="Proteomes" id="UP000524492"/>
    </source>
</evidence>
<keyword evidence="2" id="KW-0808">Transferase</keyword>